<dbReference type="RefSeq" id="WP_158365315.1">
    <property type="nucleotide sequence ID" value="NZ_JAOQKC010000033.1"/>
</dbReference>
<evidence type="ECO:0000313" key="2">
    <source>
        <dbReference type="EMBL" id="MCU6698451.1"/>
    </source>
</evidence>
<keyword evidence="2" id="KW-0396">Initiation factor</keyword>
<keyword evidence="3" id="KW-1185">Reference proteome</keyword>
<dbReference type="InterPro" id="IPR014879">
    <property type="entry name" value="Spo0A_C"/>
</dbReference>
<sequence length="112" mass="13091">MKRTELYKLLQSAGLHSQYLGYEYFADAVWLAAKDPARLHNMRRDIYLPVAALHQVSCSSVERDIRTIRDVLYRHTPADFFRSLGLPPLWQHSQPYPRECIALFADYLARLP</sequence>
<proteinExistence type="predicted"/>
<dbReference type="Proteomes" id="UP001652461">
    <property type="component" value="Unassembled WGS sequence"/>
</dbReference>
<comment type="caution">
    <text evidence="2">The sequence shown here is derived from an EMBL/GenBank/DDBJ whole genome shotgun (WGS) entry which is preliminary data.</text>
</comment>
<dbReference type="InterPro" id="IPR036388">
    <property type="entry name" value="WH-like_DNA-bd_sf"/>
</dbReference>
<protein>
    <submittedName>
        <fullName evidence="2">Sporulation initiation factor Spo0A C-terminal domain-containing protein</fullName>
    </submittedName>
</protein>
<organism evidence="2 3">
    <name type="scientific">Laedolimicola ammoniilytica</name>
    <dbReference type="NCBI Taxonomy" id="2981771"/>
    <lineage>
        <taxon>Bacteria</taxon>
        <taxon>Bacillati</taxon>
        <taxon>Bacillota</taxon>
        <taxon>Clostridia</taxon>
        <taxon>Lachnospirales</taxon>
        <taxon>Lachnospiraceae</taxon>
        <taxon>Laedolimicola</taxon>
    </lineage>
</organism>
<dbReference type="GO" id="GO:0003743">
    <property type="term" value="F:translation initiation factor activity"/>
    <property type="evidence" value="ECO:0007669"/>
    <property type="project" value="UniProtKB-KW"/>
</dbReference>
<dbReference type="SUPFAM" id="SSF46894">
    <property type="entry name" value="C-terminal effector domain of the bipartite response regulators"/>
    <property type="match status" value="1"/>
</dbReference>
<gene>
    <name evidence="2" type="ORF">OCV63_16415</name>
</gene>
<evidence type="ECO:0000259" key="1">
    <source>
        <dbReference type="Pfam" id="PF08769"/>
    </source>
</evidence>
<reference evidence="2 3" key="1">
    <citation type="journal article" date="2021" name="ISME Commun">
        <title>Automated analysis of genomic sequences facilitates high-throughput and comprehensive description of bacteria.</title>
        <authorList>
            <person name="Hitch T.C.A."/>
        </authorList>
    </citation>
    <scope>NUCLEOTIDE SEQUENCE [LARGE SCALE GENOMIC DNA]</scope>
    <source>
        <strain evidence="2 3">Sanger_04</strain>
    </source>
</reference>
<evidence type="ECO:0000313" key="3">
    <source>
        <dbReference type="Proteomes" id="UP001652461"/>
    </source>
</evidence>
<accession>A0ABT2S1M9</accession>
<name>A0ABT2S1M9_9FIRM</name>
<dbReference type="Pfam" id="PF08769">
    <property type="entry name" value="Spo0A_C"/>
    <property type="match status" value="1"/>
</dbReference>
<keyword evidence="2" id="KW-0648">Protein biosynthesis</keyword>
<dbReference type="InterPro" id="IPR016032">
    <property type="entry name" value="Sig_transdc_resp-reg_C-effctor"/>
</dbReference>
<feature type="domain" description="Sporulation initiation factor Spo0A C-terminal" evidence="1">
    <location>
        <begin position="7"/>
        <end position="108"/>
    </location>
</feature>
<dbReference type="Gene3D" id="1.10.10.10">
    <property type="entry name" value="Winged helix-like DNA-binding domain superfamily/Winged helix DNA-binding domain"/>
    <property type="match status" value="1"/>
</dbReference>
<dbReference type="EMBL" id="JAOQKC010000033">
    <property type="protein sequence ID" value="MCU6698451.1"/>
    <property type="molecule type" value="Genomic_DNA"/>
</dbReference>